<gene>
    <name evidence="1" type="ORF">QFZ34_003605</name>
</gene>
<accession>A0ABU0SFD0</accession>
<dbReference type="Proteomes" id="UP001237780">
    <property type="component" value="Unassembled WGS sequence"/>
</dbReference>
<proteinExistence type="predicted"/>
<organism evidence="1 2">
    <name type="scientific">Phyllobacterium ifriqiyense</name>
    <dbReference type="NCBI Taxonomy" id="314238"/>
    <lineage>
        <taxon>Bacteria</taxon>
        <taxon>Pseudomonadati</taxon>
        <taxon>Pseudomonadota</taxon>
        <taxon>Alphaproteobacteria</taxon>
        <taxon>Hyphomicrobiales</taxon>
        <taxon>Phyllobacteriaceae</taxon>
        <taxon>Phyllobacterium</taxon>
    </lineage>
</organism>
<reference evidence="1 2" key="1">
    <citation type="submission" date="2023-07" db="EMBL/GenBank/DDBJ databases">
        <title>Comparative genomics of wheat-associated soil bacteria to identify genetic determinants of phenazine resistance.</title>
        <authorList>
            <person name="Mouncey N."/>
        </authorList>
    </citation>
    <scope>NUCLEOTIDE SEQUENCE [LARGE SCALE GENOMIC DNA]</scope>
    <source>
        <strain evidence="1 2">W4I11</strain>
    </source>
</reference>
<comment type="caution">
    <text evidence="1">The sequence shown here is derived from an EMBL/GenBank/DDBJ whole genome shotgun (WGS) entry which is preliminary data.</text>
</comment>
<evidence type="ECO:0008006" key="3">
    <source>
        <dbReference type="Google" id="ProtNLM"/>
    </source>
</evidence>
<dbReference type="EMBL" id="JAUSZT010000003">
    <property type="protein sequence ID" value="MDQ0998423.1"/>
    <property type="molecule type" value="Genomic_DNA"/>
</dbReference>
<keyword evidence="2" id="KW-1185">Reference proteome</keyword>
<evidence type="ECO:0000313" key="1">
    <source>
        <dbReference type="EMBL" id="MDQ0998423.1"/>
    </source>
</evidence>
<evidence type="ECO:0000313" key="2">
    <source>
        <dbReference type="Proteomes" id="UP001237780"/>
    </source>
</evidence>
<name>A0ABU0SFD0_9HYPH</name>
<protein>
    <recommendedName>
        <fullName evidence="3">Lipoprotein</fullName>
    </recommendedName>
</protein>
<sequence>MLVKKLMKPVALFAYRWYRTCRFVKLRSLGKVLFMKSKTHNSKPFYQLYAPVCALVFAVGLSACSTSGSKTEDPNSPKAQALGQAQERIKASELLAFCPQVTIREGTSVLTNYGKAEKTPDNLIYQASISNETRSCSTVEGNMTMNVAIAGKIVPGPKFSPNTVNVPIRVAVVQGTEVLYSKLHHQAVPANDGSAATQFVFNDANVSFPKPSAQNIQVFIGFDESGDAPKKSRKK</sequence>